<dbReference type="CDD" id="cd06223">
    <property type="entry name" value="PRTases_typeI"/>
    <property type="match status" value="1"/>
</dbReference>
<protein>
    <submittedName>
        <fullName evidence="2">Bifunctional pyr operon transcriptional regulator/uracil phosphoribosyltransferase PyrR</fullName>
    </submittedName>
</protein>
<accession>A0A364NP50</accession>
<dbReference type="SUPFAM" id="SSF53271">
    <property type="entry name" value="PRTase-like"/>
    <property type="match status" value="1"/>
</dbReference>
<sequence length="169" mass="18825">MVSGHLNAENLLESVTQELRVQMTHRDLNDPIMIGIRTGGVWLAERLHAALNLSSPLGVLDISFYRDDFSQSGLNPKVQPTQLPCPTEGRDLILVDDVIMSGRTIRAAMNELFDYGRPASILLVTLIDLQHRHLPIQPDVVGERLTLGEDQQIKLSGPFPLALEIRNRS</sequence>
<keyword evidence="2" id="KW-0328">Glycosyltransferase</keyword>
<dbReference type="GO" id="GO:0016757">
    <property type="term" value="F:glycosyltransferase activity"/>
    <property type="evidence" value="ECO:0007669"/>
    <property type="project" value="UniProtKB-KW"/>
</dbReference>
<organism evidence="2 3">
    <name type="scientific">Nitrincola tibetensis</name>
    <dbReference type="NCBI Taxonomy" id="2219697"/>
    <lineage>
        <taxon>Bacteria</taxon>
        <taxon>Pseudomonadati</taxon>
        <taxon>Pseudomonadota</taxon>
        <taxon>Gammaproteobacteria</taxon>
        <taxon>Oceanospirillales</taxon>
        <taxon>Oceanospirillaceae</taxon>
        <taxon>Nitrincola</taxon>
    </lineage>
</organism>
<gene>
    <name evidence="2" type="ORF">DN062_04780</name>
</gene>
<dbReference type="PANTHER" id="PTHR11608">
    <property type="entry name" value="BIFUNCTIONAL PROTEIN PYRR"/>
    <property type="match status" value="1"/>
</dbReference>
<dbReference type="EMBL" id="QKRX01000003">
    <property type="protein sequence ID" value="RAU18802.1"/>
    <property type="molecule type" value="Genomic_DNA"/>
</dbReference>
<comment type="caution">
    <text evidence="2">The sequence shown here is derived from an EMBL/GenBank/DDBJ whole genome shotgun (WGS) entry which is preliminary data.</text>
</comment>
<dbReference type="PANTHER" id="PTHR11608:SF0">
    <property type="entry name" value="BIFUNCTIONAL PROTEIN PYRR"/>
    <property type="match status" value="1"/>
</dbReference>
<dbReference type="RefSeq" id="WP_112158071.1">
    <property type="nucleotide sequence ID" value="NZ_QKRX01000003.1"/>
</dbReference>
<evidence type="ECO:0000313" key="3">
    <source>
        <dbReference type="Proteomes" id="UP000250744"/>
    </source>
</evidence>
<dbReference type="NCBIfam" id="NF003545">
    <property type="entry name" value="PRK05205.1-1"/>
    <property type="match status" value="1"/>
</dbReference>
<keyword evidence="3" id="KW-1185">Reference proteome</keyword>
<dbReference type="Proteomes" id="UP000250744">
    <property type="component" value="Unassembled WGS sequence"/>
</dbReference>
<proteinExistence type="predicted"/>
<dbReference type="AlphaFoldDB" id="A0A364NP50"/>
<dbReference type="OrthoDB" id="9802227at2"/>
<dbReference type="InterPro" id="IPR029057">
    <property type="entry name" value="PRTase-like"/>
</dbReference>
<name>A0A364NP50_9GAMM</name>
<dbReference type="Gene3D" id="3.40.50.2020">
    <property type="match status" value="1"/>
</dbReference>
<evidence type="ECO:0000259" key="1">
    <source>
        <dbReference type="Pfam" id="PF00156"/>
    </source>
</evidence>
<dbReference type="Pfam" id="PF00156">
    <property type="entry name" value="Pribosyltran"/>
    <property type="match status" value="1"/>
</dbReference>
<keyword evidence="2" id="KW-0808">Transferase</keyword>
<evidence type="ECO:0000313" key="2">
    <source>
        <dbReference type="EMBL" id="RAU18802.1"/>
    </source>
</evidence>
<reference evidence="2 3" key="1">
    <citation type="submission" date="2018-06" db="EMBL/GenBank/DDBJ databases">
        <title>Nitrincola tibetense sp. nov., isolated from Lake XuguoCo on Tibetan Plateau.</title>
        <authorList>
            <person name="Xing P."/>
        </authorList>
    </citation>
    <scope>NUCLEOTIDE SEQUENCE [LARGE SCALE GENOMIC DNA]</scope>
    <source>
        <strain evidence="3">xg18</strain>
    </source>
</reference>
<dbReference type="InterPro" id="IPR050137">
    <property type="entry name" value="PyrR_bifunctional"/>
</dbReference>
<feature type="domain" description="Phosphoribosyltransferase" evidence="1">
    <location>
        <begin position="27"/>
        <end position="138"/>
    </location>
</feature>
<dbReference type="InterPro" id="IPR000836">
    <property type="entry name" value="PRTase_dom"/>
</dbReference>